<organism evidence="1">
    <name type="scientific">Arundo donax</name>
    <name type="common">Giant reed</name>
    <name type="synonym">Donax arundinaceus</name>
    <dbReference type="NCBI Taxonomy" id="35708"/>
    <lineage>
        <taxon>Eukaryota</taxon>
        <taxon>Viridiplantae</taxon>
        <taxon>Streptophyta</taxon>
        <taxon>Embryophyta</taxon>
        <taxon>Tracheophyta</taxon>
        <taxon>Spermatophyta</taxon>
        <taxon>Magnoliopsida</taxon>
        <taxon>Liliopsida</taxon>
        <taxon>Poales</taxon>
        <taxon>Poaceae</taxon>
        <taxon>PACMAD clade</taxon>
        <taxon>Arundinoideae</taxon>
        <taxon>Arundineae</taxon>
        <taxon>Arundo</taxon>
    </lineage>
</organism>
<proteinExistence type="predicted"/>
<evidence type="ECO:0000313" key="1">
    <source>
        <dbReference type="EMBL" id="JAE38125.1"/>
    </source>
</evidence>
<dbReference type="AlphaFoldDB" id="A0A0A9HLY5"/>
<reference evidence="1" key="1">
    <citation type="submission" date="2014-09" db="EMBL/GenBank/DDBJ databases">
        <authorList>
            <person name="Magalhaes I.L.F."/>
            <person name="Oliveira U."/>
            <person name="Santos F.R."/>
            <person name="Vidigal T.H.D.A."/>
            <person name="Brescovit A.D."/>
            <person name="Santos A.J."/>
        </authorList>
    </citation>
    <scope>NUCLEOTIDE SEQUENCE</scope>
    <source>
        <tissue evidence="1">Shoot tissue taken approximately 20 cm above the soil surface</tissue>
    </source>
</reference>
<dbReference type="EMBL" id="GBRH01159771">
    <property type="protein sequence ID" value="JAE38125.1"/>
    <property type="molecule type" value="Transcribed_RNA"/>
</dbReference>
<protein>
    <submittedName>
        <fullName evidence="1">Uncharacterized protein</fullName>
    </submittedName>
</protein>
<accession>A0A0A9HLY5</accession>
<sequence>MAYFGLCLNCCRYIINTLYETITKKTNPLTWFLFVCFVVVASPDVPT</sequence>
<name>A0A0A9HLY5_ARUDO</name>
<reference evidence="1" key="2">
    <citation type="journal article" date="2015" name="Data Brief">
        <title>Shoot transcriptome of the giant reed, Arundo donax.</title>
        <authorList>
            <person name="Barrero R.A."/>
            <person name="Guerrero F.D."/>
            <person name="Moolhuijzen P."/>
            <person name="Goolsby J.A."/>
            <person name="Tidwell J."/>
            <person name="Bellgard S.E."/>
            <person name="Bellgard M.I."/>
        </authorList>
    </citation>
    <scope>NUCLEOTIDE SEQUENCE</scope>
    <source>
        <tissue evidence="1">Shoot tissue taken approximately 20 cm above the soil surface</tissue>
    </source>
</reference>